<dbReference type="Proteomes" id="UP000255163">
    <property type="component" value="Unassembled WGS sequence"/>
</dbReference>
<dbReference type="AlphaFoldDB" id="A0A376FHS9"/>
<evidence type="ECO:0000313" key="6">
    <source>
        <dbReference type="Proteomes" id="UP000255163"/>
    </source>
</evidence>
<gene>
    <name evidence="4" type="ORF">KZX48_01655</name>
    <name evidence="5" type="ORF">NCTC12123_04838</name>
</gene>
<organism evidence="5 6">
    <name type="scientific">Enterobacter asburiae</name>
    <dbReference type="NCBI Taxonomy" id="61645"/>
    <lineage>
        <taxon>Bacteria</taxon>
        <taxon>Pseudomonadati</taxon>
        <taxon>Pseudomonadota</taxon>
        <taxon>Gammaproteobacteria</taxon>
        <taxon>Enterobacterales</taxon>
        <taxon>Enterobacteriaceae</taxon>
        <taxon>Enterobacter</taxon>
        <taxon>Enterobacter cloacae complex</taxon>
    </lineage>
</organism>
<reference evidence="4" key="2">
    <citation type="submission" date="2021-07" db="EMBL/GenBank/DDBJ databases">
        <title>Characterization of Emerging Pathogens Carrying KPC-2 Gene in IncP-6 Plasmids Isolated from Urban Sewage in Argentina.</title>
        <authorList>
            <person name="Ghiglione B."/>
            <person name="Haim M.S."/>
            <person name="Dropa M."/>
        </authorList>
    </citation>
    <scope>NUCLEOTIDE SEQUENCE</scope>
    <source>
        <strain evidence="4">WW-19C</strain>
    </source>
</reference>
<evidence type="ECO:0000256" key="1">
    <source>
        <dbReference type="ARBA" id="ARBA00022679"/>
    </source>
</evidence>
<evidence type="ECO:0000313" key="5">
    <source>
        <dbReference type="EMBL" id="STD25181.1"/>
    </source>
</evidence>
<proteinExistence type="predicted"/>
<keyword evidence="1" id="KW-0808">Transferase</keyword>
<name>A0A376FHS9_ENTAS</name>
<dbReference type="PANTHER" id="PTHR10584:SF166">
    <property type="entry name" value="RIBOKINASE"/>
    <property type="match status" value="1"/>
</dbReference>
<dbReference type="RefSeq" id="WP_081051438.1">
    <property type="nucleotide sequence ID" value="NZ_BEEV01000017.1"/>
</dbReference>
<dbReference type="InterPro" id="IPR029056">
    <property type="entry name" value="Ribokinase-like"/>
</dbReference>
<sequence length="413" mass="45322">MSNSKTFSTEIITIAGGTYHEISLHPGNHQVYGSAGRAASALATLGVNVDLYTYADEIVNSVLRERACFENFTLHTNEVRESVIFHYEHGLAEPRIFNYPDTPYPVITVKAPCVLRYGMLEGSAVIDAEYAVYDPQNVTNPEPFTANGSRAKHLALILNRYEAKSLSGQRELSDREHAEFLYESGHAEVIIIKQGPAGALICDKGNISYIPAYETSRVNKIGSGDAFVAYFSREWMLNKKTAHDAANYASLATACYCESGLFPSAEGLAAFSPSPIKLSQAFIEGGNRKVYLAGPFFTLAQLWLVEQARRNLSDLGLDVFSPYHMVGHGPAEEVVEKDLDAIRQADIVFAIGDALDSGTIYEVGYARALGTPVVFYAENESEEDQKMMEGSGCILSKDYVTAIYKTLWVAAQK</sequence>
<dbReference type="PANTHER" id="PTHR10584">
    <property type="entry name" value="SUGAR KINASE"/>
    <property type="match status" value="1"/>
</dbReference>
<evidence type="ECO:0000256" key="2">
    <source>
        <dbReference type="ARBA" id="ARBA00022777"/>
    </source>
</evidence>
<dbReference type="SUPFAM" id="SSF52309">
    <property type="entry name" value="N-(deoxy)ribosyltransferase-like"/>
    <property type="match status" value="1"/>
</dbReference>
<dbReference type="SUPFAM" id="SSF53613">
    <property type="entry name" value="Ribokinase-like"/>
    <property type="match status" value="1"/>
</dbReference>
<dbReference type="InterPro" id="IPR007710">
    <property type="entry name" value="Nucleoside_deoxyribTrfase"/>
</dbReference>
<dbReference type="Pfam" id="PF00294">
    <property type="entry name" value="PfkB"/>
    <property type="match status" value="1"/>
</dbReference>
<evidence type="ECO:0000259" key="3">
    <source>
        <dbReference type="Pfam" id="PF00294"/>
    </source>
</evidence>
<dbReference type="GO" id="GO:0005829">
    <property type="term" value="C:cytosol"/>
    <property type="evidence" value="ECO:0007669"/>
    <property type="project" value="TreeGrafter"/>
</dbReference>
<evidence type="ECO:0000313" key="4">
    <source>
        <dbReference type="EMBL" id="QYD27170.1"/>
    </source>
</evidence>
<accession>A0A376FHS9</accession>
<dbReference type="Pfam" id="PF05014">
    <property type="entry name" value="Nuc_deoxyrib_tr"/>
    <property type="match status" value="1"/>
</dbReference>
<feature type="domain" description="Carbohydrate kinase PfkB" evidence="3">
    <location>
        <begin position="156"/>
        <end position="258"/>
    </location>
</feature>
<keyword evidence="2 5" id="KW-0418">Kinase</keyword>
<reference evidence="5 6" key="1">
    <citation type="submission" date="2018-06" db="EMBL/GenBank/DDBJ databases">
        <authorList>
            <consortium name="Pathogen Informatics"/>
            <person name="Doyle S."/>
        </authorList>
    </citation>
    <scope>NUCLEOTIDE SEQUENCE [LARGE SCALE GENOMIC DNA]</scope>
    <source>
        <strain evidence="5 6">NCTC12123</strain>
    </source>
</reference>
<dbReference type="Proteomes" id="UP000826990">
    <property type="component" value="Chromosome"/>
</dbReference>
<dbReference type="EMBL" id="CP080107">
    <property type="protein sequence ID" value="QYD27170.1"/>
    <property type="molecule type" value="Genomic_DNA"/>
</dbReference>
<dbReference type="Gene3D" id="3.40.50.450">
    <property type="match status" value="1"/>
</dbReference>
<dbReference type="Gene3D" id="3.40.1190.20">
    <property type="match status" value="1"/>
</dbReference>
<dbReference type="InterPro" id="IPR011611">
    <property type="entry name" value="PfkB_dom"/>
</dbReference>
<protein>
    <submittedName>
        <fullName evidence="4">Nucleoside 2-deoxyribosyltransferase</fullName>
    </submittedName>
    <submittedName>
        <fullName evidence="5">Ribokinase</fullName>
    </submittedName>
</protein>
<dbReference type="GO" id="GO:0016301">
    <property type="term" value="F:kinase activity"/>
    <property type="evidence" value="ECO:0007669"/>
    <property type="project" value="UniProtKB-KW"/>
</dbReference>
<dbReference type="EMBL" id="UFYI01000007">
    <property type="protein sequence ID" value="STD25181.1"/>
    <property type="molecule type" value="Genomic_DNA"/>
</dbReference>